<dbReference type="AlphaFoldDB" id="A0A1Y3BCE9"/>
<organism evidence="1 2">
    <name type="scientific">Euroglyphus maynei</name>
    <name type="common">Mayne's house dust mite</name>
    <dbReference type="NCBI Taxonomy" id="6958"/>
    <lineage>
        <taxon>Eukaryota</taxon>
        <taxon>Metazoa</taxon>
        <taxon>Ecdysozoa</taxon>
        <taxon>Arthropoda</taxon>
        <taxon>Chelicerata</taxon>
        <taxon>Arachnida</taxon>
        <taxon>Acari</taxon>
        <taxon>Acariformes</taxon>
        <taxon>Sarcoptiformes</taxon>
        <taxon>Astigmata</taxon>
        <taxon>Psoroptidia</taxon>
        <taxon>Analgoidea</taxon>
        <taxon>Pyroglyphidae</taxon>
        <taxon>Pyroglyphinae</taxon>
        <taxon>Euroglyphus</taxon>
    </lineage>
</organism>
<dbReference type="EMBL" id="MUJZ01032150">
    <property type="protein sequence ID" value="OTF77533.1"/>
    <property type="molecule type" value="Genomic_DNA"/>
</dbReference>
<name>A0A1Y3BCE9_EURMA</name>
<dbReference type="Proteomes" id="UP000194236">
    <property type="component" value="Unassembled WGS sequence"/>
</dbReference>
<proteinExistence type="predicted"/>
<protein>
    <submittedName>
        <fullName evidence="1">Uncharacterized protein</fullName>
    </submittedName>
</protein>
<evidence type="ECO:0000313" key="1">
    <source>
        <dbReference type="EMBL" id="OTF77533.1"/>
    </source>
</evidence>
<sequence length="73" mass="7986">MFDSVLIFSLKKIRYGTCFITGTIIGFGTFTGTGTGYGFATGTCFGTCTIYGFGTYNNNNNWEKKIIINIISL</sequence>
<evidence type="ECO:0000313" key="2">
    <source>
        <dbReference type="Proteomes" id="UP000194236"/>
    </source>
</evidence>
<gene>
    <name evidence="1" type="ORF">BLA29_013755</name>
</gene>
<reference evidence="1 2" key="1">
    <citation type="submission" date="2017-03" db="EMBL/GenBank/DDBJ databases">
        <title>Genome Survey of Euroglyphus maynei.</title>
        <authorList>
            <person name="Arlian L.G."/>
            <person name="Morgan M.S."/>
            <person name="Rider S.D."/>
        </authorList>
    </citation>
    <scope>NUCLEOTIDE SEQUENCE [LARGE SCALE GENOMIC DNA]</scope>
    <source>
        <strain evidence="1">Arlian Lab</strain>
        <tissue evidence="1">Whole body</tissue>
    </source>
</reference>
<feature type="non-terminal residue" evidence="1">
    <location>
        <position position="73"/>
    </location>
</feature>
<comment type="caution">
    <text evidence="1">The sequence shown here is derived from an EMBL/GenBank/DDBJ whole genome shotgun (WGS) entry which is preliminary data.</text>
</comment>
<accession>A0A1Y3BCE9</accession>
<keyword evidence="2" id="KW-1185">Reference proteome</keyword>